<evidence type="ECO:0000256" key="2">
    <source>
        <dbReference type="ARBA" id="ARBA00005228"/>
    </source>
</evidence>
<dbReference type="InterPro" id="IPR051167">
    <property type="entry name" value="Prolyl_oligopep/macrocyclase"/>
</dbReference>
<dbReference type="InterPro" id="IPR002471">
    <property type="entry name" value="Pept_S9_AS"/>
</dbReference>
<evidence type="ECO:0000256" key="1">
    <source>
        <dbReference type="ARBA" id="ARBA00001070"/>
    </source>
</evidence>
<dbReference type="PRINTS" id="PR00862">
    <property type="entry name" value="PROLIGOPTASE"/>
</dbReference>
<feature type="domain" description="Peptidase S9 prolyl oligopeptidase catalytic" evidence="7">
    <location>
        <begin position="478"/>
        <end position="693"/>
    </location>
</feature>
<feature type="domain" description="Peptidase S9A N-terminal" evidence="8">
    <location>
        <begin position="7"/>
        <end position="417"/>
    </location>
</feature>
<dbReference type="VEuPathDB" id="TriTrypDB:TvY486_1007890"/>
<dbReference type="SUPFAM" id="SSF53474">
    <property type="entry name" value="alpha/beta-Hydrolases"/>
    <property type="match status" value="1"/>
</dbReference>
<dbReference type="SUPFAM" id="SSF50993">
    <property type="entry name" value="Peptidase/esterase 'gauge' domain"/>
    <property type="match status" value="1"/>
</dbReference>
<evidence type="ECO:0000256" key="5">
    <source>
        <dbReference type="ARBA" id="ARBA00022825"/>
    </source>
</evidence>
<name>G0U786_TRYVY</name>
<comment type="similarity">
    <text evidence="2 6">Belongs to the peptidase S9A family.</text>
</comment>
<dbReference type="EC" id="3.4.21.-" evidence="6"/>
<accession>G0U786</accession>
<dbReference type="FunFam" id="3.40.50.1820:FF:000005">
    <property type="entry name" value="Prolyl endopeptidase"/>
    <property type="match status" value="1"/>
</dbReference>
<dbReference type="Pfam" id="PF02897">
    <property type="entry name" value="Peptidase_S9_N"/>
    <property type="match status" value="1"/>
</dbReference>
<dbReference type="GO" id="GO:0006508">
    <property type="term" value="P:proteolysis"/>
    <property type="evidence" value="ECO:0007669"/>
    <property type="project" value="UniProtKB-KW"/>
</dbReference>
<dbReference type="EMBL" id="HE573026">
    <property type="protein sequence ID" value="CCC51743.1"/>
    <property type="molecule type" value="Genomic_DNA"/>
</dbReference>
<dbReference type="GO" id="GO:0004252">
    <property type="term" value="F:serine-type endopeptidase activity"/>
    <property type="evidence" value="ECO:0007669"/>
    <property type="project" value="UniProtKB-UniRule"/>
</dbReference>
<proteinExistence type="inferred from homology"/>
<dbReference type="OMA" id="DGCKNAN"/>
<evidence type="ECO:0000256" key="6">
    <source>
        <dbReference type="RuleBase" id="RU368024"/>
    </source>
</evidence>
<sequence>MQSVYAAARRSAAFYTMHNVRIPEPYDYLEDPENAETKSFVQAQNKTFEDYLKPIADLRDKLFQKITDMQNFPRTSNPSYRGGRYYYHHNTGLQNQSVIMCAKDLSDASPSVFLDPNTMSSDGTTALSATGWSKNELLMAYGVNDKGSDWQRIHVRHADTALNTTDVIEWAKFTGISWWHNTGFFYTRYPALREDVDKGAETDKAQDPFICFHLVGTAQSEDVVILSVPEHPHWILGAEVSDCHSYLLVYLRDGCESRNLVWIAELPKDETASLATAPLSFKKLVNEFVGEYQYLGNDGTIFYFTTTRGAPRKKVVSIDINTGQETVLVQERPSVLNHAALVRDTLLLVYLEDVKDVLYYRHLGKDALEEIPLPIGTVSSLFAQREKDFVSFKITSFLLPGRSYTMNINDPKGSLRVFREDTIDGLTVNDYVTEQKFYHSADGTRIPMFIVHKKGMAQSSSPLLLYGYGGFNISLTPAFSPSRVVFLQHFNGVLAVPNIRGGGEYGEEWHDSGRKANKQNCFTDFIEAAKFLHSNGYGSPQTTTIMGGSNGGLLVAATVNQAPELFRSVICQVGVLDMYKFHKFTIGHAWMSDYGNPENEEDFKVLQKYSPLHNIRPGVRYPGILVVTGDHDDRVVPLHSLKYVATLQHANPTEGGPFLARIEVSAGHGAGKPTSKIMRESADIYAFIAKNINLTWVD</sequence>
<evidence type="ECO:0000256" key="3">
    <source>
        <dbReference type="ARBA" id="ARBA00022670"/>
    </source>
</evidence>
<keyword evidence="3 6" id="KW-0645">Protease</keyword>
<dbReference type="Pfam" id="PF00326">
    <property type="entry name" value="Peptidase_S9"/>
    <property type="match status" value="1"/>
</dbReference>
<gene>
    <name evidence="9" type="ORF">TVY486_1007890</name>
</gene>
<dbReference type="GO" id="GO:0005829">
    <property type="term" value="C:cytosol"/>
    <property type="evidence" value="ECO:0007669"/>
    <property type="project" value="TreeGrafter"/>
</dbReference>
<dbReference type="GO" id="GO:0070012">
    <property type="term" value="F:oligopeptidase activity"/>
    <property type="evidence" value="ECO:0007669"/>
    <property type="project" value="TreeGrafter"/>
</dbReference>
<dbReference type="InterPro" id="IPR029058">
    <property type="entry name" value="AB_hydrolase_fold"/>
</dbReference>
<dbReference type="MEROPS" id="S09.033"/>
<reference evidence="9" key="1">
    <citation type="journal article" date="2012" name="Proc. Natl. Acad. Sci. U.S.A.">
        <title>Antigenic diversity is generated by distinct evolutionary mechanisms in African trypanosome species.</title>
        <authorList>
            <person name="Jackson A.P."/>
            <person name="Berry A."/>
            <person name="Aslett M."/>
            <person name="Allison H.C."/>
            <person name="Burton P."/>
            <person name="Vavrova-Anderson J."/>
            <person name="Brown R."/>
            <person name="Browne H."/>
            <person name="Corton N."/>
            <person name="Hauser H."/>
            <person name="Gamble J."/>
            <person name="Gilderthorp R."/>
            <person name="Marcello L."/>
            <person name="McQuillan J."/>
            <person name="Otto T.D."/>
            <person name="Quail M.A."/>
            <person name="Sanders M.J."/>
            <person name="van Tonder A."/>
            <person name="Ginger M.L."/>
            <person name="Field M.C."/>
            <person name="Barry J.D."/>
            <person name="Hertz-Fowler C."/>
            <person name="Berriman M."/>
        </authorList>
    </citation>
    <scope>NUCLEOTIDE SEQUENCE</scope>
    <source>
        <strain evidence="9">Y486</strain>
    </source>
</reference>
<organism evidence="9">
    <name type="scientific">Trypanosoma vivax (strain Y486)</name>
    <dbReference type="NCBI Taxonomy" id="1055687"/>
    <lineage>
        <taxon>Eukaryota</taxon>
        <taxon>Discoba</taxon>
        <taxon>Euglenozoa</taxon>
        <taxon>Kinetoplastea</taxon>
        <taxon>Metakinetoplastina</taxon>
        <taxon>Trypanosomatida</taxon>
        <taxon>Trypanosomatidae</taxon>
        <taxon>Trypanosoma</taxon>
        <taxon>Duttonella</taxon>
    </lineage>
</organism>
<evidence type="ECO:0000259" key="8">
    <source>
        <dbReference type="Pfam" id="PF02897"/>
    </source>
</evidence>
<dbReference type="PANTHER" id="PTHR42881">
    <property type="entry name" value="PROLYL ENDOPEPTIDASE"/>
    <property type="match status" value="1"/>
</dbReference>
<evidence type="ECO:0000256" key="4">
    <source>
        <dbReference type="ARBA" id="ARBA00022801"/>
    </source>
</evidence>
<keyword evidence="4 6" id="KW-0378">Hydrolase</keyword>
<dbReference type="PROSITE" id="PS00708">
    <property type="entry name" value="PRO_ENDOPEP_SER"/>
    <property type="match status" value="1"/>
</dbReference>
<dbReference type="Gene3D" id="2.130.10.120">
    <property type="entry name" value="Prolyl oligopeptidase, N-terminal domain"/>
    <property type="match status" value="1"/>
</dbReference>
<dbReference type="PANTHER" id="PTHR42881:SF2">
    <property type="entry name" value="PROLYL ENDOPEPTIDASE"/>
    <property type="match status" value="1"/>
</dbReference>
<protein>
    <recommendedName>
        <fullName evidence="6">Prolyl endopeptidase</fullName>
        <ecNumber evidence="6">3.4.21.-</ecNumber>
    </recommendedName>
</protein>
<dbReference type="Gene3D" id="3.40.50.1820">
    <property type="entry name" value="alpha/beta hydrolase"/>
    <property type="match status" value="1"/>
</dbReference>
<evidence type="ECO:0000259" key="7">
    <source>
        <dbReference type="Pfam" id="PF00326"/>
    </source>
</evidence>
<dbReference type="InterPro" id="IPR001375">
    <property type="entry name" value="Peptidase_S9_cat"/>
</dbReference>
<dbReference type="InterPro" id="IPR023302">
    <property type="entry name" value="Pept_S9A_N"/>
</dbReference>
<dbReference type="InterPro" id="IPR002470">
    <property type="entry name" value="Peptidase_S9A"/>
</dbReference>
<keyword evidence="5 6" id="KW-0720">Serine protease</keyword>
<dbReference type="AlphaFoldDB" id="G0U786"/>
<dbReference type="FunFam" id="2.130.10.120:FF:000001">
    <property type="entry name" value="Prolyl endopeptidase"/>
    <property type="match status" value="1"/>
</dbReference>
<evidence type="ECO:0000313" key="9">
    <source>
        <dbReference type="EMBL" id="CCC51743.1"/>
    </source>
</evidence>
<comment type="catalytic activity">
    <reaction evidence="1">
        <text>Hydrolysis of Pro-|-Xaa &gt;&gt; Ala-|-Xaa in oligopeptides.</text>
        <dbReference type="EC" id="3.4.21.26"/>
    </reaction>
</comment>